<dbReference type="SUPFAM" id="SSF53756">
    <property type="entry name" value="UDP-Glycosyltransferase/glycogen phosphorylase"/>
    <property type="match status" value="1"/>
</dbReference>
<dbReference type="GO" id="GO:0016740">
    <property type="term" value="F:transferase activity"/>
    <property type="evidence" value="ECO:0007669"/>
    <property type="project" value="UniProtKB-KW"/>
</dbReference>
<evidence type="ECO:0000313" key="2">
    <source>
        <dbReference type="Proteomes" id="UP000468901"/>
    </source>
</evidence>
<comment type="caution">
    <text evidence="1">The sequence shown here is derived from an EMBL/GenBank/DDBJ whole genome shotgun (WGS) entry which is preliminary data.</text>
</comment>
<dbReference type="EMBL" id="WESC01000003">
    <property type="protein sequence ID" value="KAB7741548.1"/>
    <property type="molecule type" value="Genomic_DNA"/>
</dbReference>
<gene>
    <name evidence="1" type="ORF">F2P47_03840</name>
</gene>
<dbReference type="Gene3D" id="3.40.50.2000">
    <property type="entry name" value="Glycogen Phosphorylase B"/>
    <property type="match status" value="1"/>
</dbReference>
<dbReference type="AlphaFoldDB" id="A0A6N6VJF6"/>
<evidence type="ECO:0000313" key="1">
    <source>
        <dbReference type="EMBL" id="KAB7741548.1"/>
    </source>
</evidence>
<organism evidence="1 2">
    <name type="scientific">Parvibaculum sedimenti</name>
    <dbReference type="NCBI Taxonomy" id="2608632"/>
    <lineage>
        <taxon>Bacteria</taxon>
        <taxon>Pseudomonadati</taxon>
        <taxon>Pseudomonadota</taxon>
        <taxon>Alphaproteobacteria</taxon>
        <taxon>Hyphomicrobiales</taxon>
        <taxon>Parvibaculaceae</taxon>
        <taxon>Parvibaculum</taxon>
    </lineage>
</organism>
<dbReference type="RefSeq" id="WP_152214851.1">
    <property type="nucleotide sequence ID" value="NZ_WESC01000003.1"/>
</dbReference>
<reference evidence="1 2" key="1">
    <citation type="submission" date="2019-09" db="EMBL/GenBank/DDBJ databases">
        <title>Parvibaculum sedimenti sp. nov., isolated from sediment.</title>
        <authorList>
            <person name="Wang Y."/>
        </authorList>
    </citation>
    <scope>NUCLEOTIDE SEQUENCE [LARGE SCALE GENOMIC DNA]</scope>
    <source>
        <strain evidence="1 2">HXT-9</strain>
    </source>
</reference>
<dbReference type="Proteomes" id="UP000468901">
    <property type="component" value="Unassembled WGS sequence"/>
</dbReference>
<keyword evidence="1" id="KW-0808">Transferase</keyword>
<name>A0A6N6VJF6_9HYPH</name>
<protein>
    <submittedName>
        <fullName evidence="1">Glycosyltransferase</fullName>
    </submittedName>
</protein>
<sequence>MSGWSLLISPIVPDARGNGLARRAWMWAHELSRAGDLVTLVIGSGDIAPASNKLPGRLAIVPPGIRRPKWKKAIGWSMPDLAAIRQACTAFPASIPDRVFVFRLGVAPALEGLPTPWLDRVEIDLDDWESARCFSSAKLSLRSGSLWRAAQFVVGGLFYRKRERWALEKFPVVHISAPNDAAALGARSEPGRVRATPSRIAGPGCPLADCPPNGRPSILFVGTLGYLPNRDAADWLMKDIQPRLARSLPGVTVTVAGDAPERIGARLIESELDWRGYVPDLRDLYREATIAIAPLRGGSGTKIKILEAWFYRRAVVATSHAVRGLGVIPGCHALVADTTEEFVDACRRLIEDRALRERVAAEGHALFLAHHML</sequence>
<accession>A0A6N6VJF6</accession>
<proteinExistence type="predicted"/>
<dbReference type="Pfam" id="PF13692">
    <property type="entry name" value="Glyco_trans_1_4"/>
    <property type="match status" value="1"/>
</dbReference>
<keyword evidence="2" id="KW-1185">Reference proteome</keyword>